<name>A0ABY4FF37_9BACT</name>
<feature type="compositionally biased region" description="Polar residues" evidence="1">
    <location>
        <begin position="43"/>
        <end position="61"/>
    </location>
</feature>
<keyword evidence="5" id="KW-1185">Reference proteome</keyword>
<reference evidence="4 5" key="1">
    <citation type="submission" date="2022-04" db="EMBL/GenBank/DDBJ databases">
        <title>Hymenobacter sp. isolated from the air.</title>
        <authorList>
            <person name="Won M."/>
            <person name="Lee C.-M."/>
            <person name="Woen H.-Y."/>
            <person name="Kwon S.-W."/>
        </authorList>
    </citation>
    <scope>NUCLEOTIDE SEQUENCE [LARGE SCALE GENOMIC DNA]</scope>
    <source>
        <strain evidence="5">5116 S-27</strain>
    </source>
</reference>
<evidence type="ECO:0000313" key="4">
    <source>
        <dbReference type="EMBL" id="UOQ53051.1"/>
    </source>
</evidence>
<protein>
    <submittedName>
        <fullName evidence="4">SH3 domain-containing protein</fullName>
    </submittedName>
</protein>
<dbReference type="EMBL" id="CP095049">
    <property type="protein sequence ID" value="UOQ53051.1"/>
    <property type="molecule type" value="Genomic_DNA"/>
</dbReference>
<feature type="compositionally biased region" description="Polar residues" evidence="1">
    <location>
        <begin position="72"/>
        <end position="87"/>
    </location>
</feature>
<keyword evidence="2" id="KW-0732">Signal</keyword>
<proteinExistence type="predicted"/>
<feature type="region of interest" description="Disordered" evidence="1">
    <location>
        <begin position="34"/>
        <end position="87"/>
    </location>
</feature>
<evidence type="ECO:0000259" key="3">
    <source>
        <dbReference type="Pfam" id="PF08239"/>
    </source>
</evidence>
<dbReference type="Gene3D" id="2.30.30.40">
    <property type="entry name" value="SH3 Domains"/>
    <property type="match status" value="1"/>
</dbReference>
<dbReference type="RefSeq" id="WP_244717745.1">
    <property type="nucleotide sequence ID" value="NZ_CP095049.1"/>
</dbReference>
<feature type="compositionally biased region" description="Low complexity" evidence="1">
    <location>
        <begin position="62"/>
        <end position="71"/>
    </location>
</feature>
<feature type="domain" description="SH3b" evidence="3">
    <location>
        <begin position="101"/>
        <end position="148"/>
    </location>
</feature>
<feature type="chain" id="PRO_5046093161" evidence="2">
    <location>
        <begin position="20"/>
        <end position="247"/>
    </location>
</feature>
<accession>A0ABY4FF37</accession>
<evidence type="ECO:0000256" key="2">
    <source>
        <dbReference type="SAM" id="SignalP"/>
    </source>
</evidence>
<organism evidence="4 5">
    <name type="scientific">Hymenobacter cellulosivorans</name>
    <dbReference type="NCBI Taxonomy" id="2932249"/>
    <lineage>
        <taxon>Bacteria</taxon>
        <taxon>Pseudomonadati</taxon>
        <taxon>Bacteroidota</taxon>
        <taxon>Cytophagia</taxon>
        <taxon>Cytophagales</taxon>
        <taxon>Hymenobacteraceae</taxon>
        <taxon>Hymenobacter</taxon>
    </lineage>
</organism>
<sequence length="247" mass="26945">MKRLLLILLLLPTVLVAQAQVHVRGYYRSNGTYVKPHERTRPNHTVTDNYSYPGNHNPNSITTTTGTTGETPNTIQPTRGKTAPYSGSGTYKVNSSIAPPLRAAPNVSAAEIYSCPRQATVQVLEDAGDIYCKVSVNGHVGYISKNLLVRADAVLPEYTAEPAPEKKPVIIPKPQSLSSVGKYLYKTSFDAPFGPALRDAPSITANEIYACPRTAQVYVLEEMDGLYRKVFVDGYVGYVAKTLLVQP</sequence>
<gene>
    <name evidence="4" type="ORF">MUN80_25355</name>
</gene>
<feature type="signal peptide" evidence="2">
    <location>
        <begin position="1"/>
        <end position="19"/>
    </location>
</feature>
<dbReference type="Pfam" id="PF08239">
    <property type="entry name" value="SH3_3"/>
    <property type="match status" value="1"/>
</dbReference>
<evidence type="ECO:0000313" key="5">
    <source>
        <dbReference type="Proteomes" id="UP000831785"/>
    </source>
</evidence>
<dbReference type="Proteomes" id="UP000831785">
    <property type="component" value="Chromosome"/>
</dbReference>
<dbReference type="InterPro" id="IPR003646">
    <property type="entry name" value="SH3-like_bac-type"/>
</dbReference>
<evidence type="ECO:0000256" key="1">
    <source>
        <dbReference type="SAM" id="MobiDB-lite"/>
    </source>
</evidence>